<protein>
    <submittedName>
        <fullName evidence="2">Putative membrane protein insertion efficiency factor</fullName>
    </submittedName>
</protein>
<dbReference type="GeneID" id="95972184"/>
<dbReference type="Proteomes" id="UP000095517">
    <property type="component" value="Unassembled WGS sequence"/>
</dbReference>
<feature type="transmembrane region" description="Helical" evidence="1">
    <location>
        <begin position="33"/>
        <end position="54"/>
    </location>
</feature>
<dbReference type="AlphaFoldDB" id="A0A174FZN5"/>
<evidence type="ECO:0000256" key="1">
    <source>
        <dbReference type="SAM" id="Phobius"/>
    </source>
</evidence>
<dbReference type="Pfam" id="PF01809">
    <property type="entry name" value="YidD"/>
    <property type="match status" value="1"/>
</dbReference>
<dbReference type="PANTHER" id="PTHR33383:SF1">
    <property type="entry name" value="MEMBRANE PROTEIN INSERTION EFFICIENCY FACTOR-RELATED"/>
    <property type="match status" value="1"/>
</dbReference>
<feature type="transmembrane region" description="Helical" evidence="1">
    <location>
        <begin position="60"/>
        <end position="85"/>
    </location>
</feature>
<dbReference type="SMART" id="SM01234">
    <property type="entry name" value="Haemolytic"/>
    <property type="match status" value="1"/>
</dbReference>
<evidence type="ECO:0000313" key="3">
    <source>
        <dbReference type="Proteomes" id="UP000095517"/>
    </source>
</evidence>
<dbReference type="EMBL" id="CYZH01000011">
    <property type="protein sequence ID" value="CUO54286.1"/>
    <property type="molecule type" value="Genomic_DNA"/>
</dbReference>
<reference evidence="2 3" key="1">
    <citation type="submission" date="2015-09" db="EMBL/GenBank/DDBJ databases">
        <authorList>
            <consortium name="Pathogen Informatics"/>
        </authorList>
    </citation>
    <scope>NUCLEOTIDE SEQUENCE [LARGE SCALE GENOMIC DNA]</scope>
    <source>
        <strain evidence="2 3">2789STDY5608840</strain>
    </source>
</reference>
<accession>A0A174FZN5</accession>
<proteinExistence type="predicted"/>
<dbReference type="RefSeq" id="WP_007757966.1">
    <property type="nucleotide sequence ID" value="NZ_CABIXA010000011.1"/>
</dbReference>
<organism evidence="2 3">
    <name type="scientific">Bacteroides finegoldii</name>
    <dbReference type="NCBI Taxonomy" id="338188"/>
    <lineage>
        <taxon>Bacteria</taxon>
        <taxon>Pseudomonadati</taxon>
        <taxon>Bacteroidota</taxon>
        <taxon>Bacteroidia</taxon>
        <taxon>Bacteroidales</taxon>
        <taxon>Bacteroidaceae</taxon>
        <taxon>Bacteroides</taxon>
    </lineage>
</organism>
<keyword evidence="1" id="KW-0812">Transmembrane</keyword>
<dbReference type="NCBIfam" id="TIGR00278">
    <property type="entry name" value="membrane protein insertion efficiency factor YidD"/>
    <property type="match status" value="1"/>
</dbReference>
<name>A0A174FZN5_9BACE</name>
<gene>
    <name evidence="2" type="primary">yidD_1</name>
    <name evidence="2" type="ORF">ERS852397_02250</name>
</gene>
<keyword evidence="1" id="KW-1133">Transmembrane helix</keyword>
<keyword evidence="1" id="KW-0472">Membrane</keyword>
<dbReference type="STRING" id="338188.ERS852397_02250"/>
<dbReference type="InterPro" id="IPR002696">
    <property type="entry name" value="Membr_insert_effic_factor_YidD"/>
</dbReference>
<dbReference type="PANTHER" id="PTHR33383">
    <property type="entry name" value="MEMBRANE PROTEIN INSERTION EFFICIENCY FACTOR-RELATED"/>
    <property type="match status" value="1"/>
</dbReference>
<sequence length="141" mass="16465">MTEKCLLSKEQKEAREYCLFRPLERPKLKWSKVLGILIGVEILVSSLSYALSLWRGTFLIYYIPGNLLCFISTGKQILIGIVKLYQRYAPEETRRKCLYKPTCSEYAILALKKYGLVKGLYKIYIRLFKTCRGIEYGIDYP</sequence>
<evidence type="ECO:0000313" key="2">
    <source>
        <dbReference type="EMBL" id="CUO54286.1"/>
    </source>
</evidence>